<dbReference type="Pfam" id="PF01546">
    <property type="entry name" value="Peptidase_M20"/>
    <property type="match status" value="1"/>
</dbReference>
<keyword evidence="6" id="KW-0479">Metal-binding</keyword>
<dbReference type="InterPro" id="IPR050072">
    <property type="entry name" value="Peptidase_M20A"/>
</dbReference>
<evidence type="ECO:0000256" key="8">
    <source>
        <dbReference type="ARBA" id="ARBA00022833"/>
    </source>
</evidence>
<dbReference type="InterPro" id="IPR001261">
    <property type="entry name" value="ArgE/DapE_CS"/>
</dbReference>
<comment type="cofactor">
    <cofactor evidence="1">
        <name>Zn(2+)</name>
        <dbReference type="ChEBI" id="CHEBI:29105"/>
    </cofactor>
</comment>
<evidence type="ECO:0000256" key="5">
    <source>
        <dbReference type="ARBA" id="ARBA00022605"/>
    </source>
</evidence>
<dbReference type="PANTHER" id="PTHR43808">
    <property type="entry name" value="ACETYLORNITHINE DEACETYLASE"/>
    <property type="match status" value="1"/>
</dbReference>
<dbReference type="GO" id="GO:0046872">
    <property type="term" value="F:metal ion binding"/>
    <property type="evidence" value="ECO:0007669"/>
    <property type="project" value="UniProtKB-KW"/>
</dbReference>
<evidence type="ECO:0000256" key="4">
    <source>
        <dbReference type="ARBA" id="ARBA00022571"/>
    </source>
</evidence>
<dbReference type="PROSITE" id="PS00758">
    <property type="entry name" value="ARGE_DAPE_CPG2_1"/>
    <property type="match status" value="1"/>
</dbReference>
<gene>
    <name evidence="11" type="ORF">C8D97_10986</name>
</gene>
<keyword evidence="4" id="KW-0055">Arginine biosynthesis</keyword>
<name>A0A316FK70_9GAMM</name>
<protein>
    <submittedName>
        <fullName evidence="11">Acetylornithine deacetylase</fullName>
    </submittedName>
</protein>
<reference evidence="11 12" key="1">
    <citation type="submission" date="2018-05" db="EMBL/GenBank/DDBJ databases">
        <title>Genomic Encyclopedia of Type Strains, Phase IV (KMG-IV): sequencing the most valuable type-strain genomes for metagenomic binning, comparative biology and taxonomic classification.</title>
        <authorList>
            <person name="Goeker M."/>
        </authorList>
    </citation>
    <scope>NUCLEOTIDE SEQUENCE [LARGE SCALE GENOMIC DNA]</scope>
    <source>
        <strain evidence="11 12">DSM 25350</strain>
    </source>
</reference>
<dbReference type="Gene3D" id="3.40.630.10">
    <property type="entry name" value="Zn peptidases"/>
    <property type="match status" value="1"/>
</dbReference>
<keyword evidence="9" id="KW-0170">Cobalt</keyword>
<dbReference type="GO" id="GO:0006526">
    <property type="term" value="P:L-arginine biosynthetic process"/>
    <property type="evidence" value="ECO:0007669"/>
    <property type="project" value="UniProtKB-KW"/>
</dbReference>
<dbReference type="Gene3D" id="3.30.70.360">
    <property type="match status" value="1"/>
</dbReference>
<keyword evidence="8" id="KW-0862">Zinc</keyword>
<evidence type="ECO:0000259" key="10">
    <source>
        <dbReference type="Pfam" id="PF07687"/>
    </source>
</evidence>
<organism evidence="11 12">
    <name type="scientific">Pleionea mediterranea</name>
    <dbReference type="NCBI Taxonomy" id="523701"/>
    <lineage>
        <taxon>Bacteria</taxon>
        <taxon>Pseudomonadati</taxon>
        <taxon>Pseudomonadota</taxon>
        <taxon>Gammaproteobacteria</taxon>
        <taxon>Oceanospirillales</taxon>
        <taxon>Pleioneaceae</taxon>
        <taxon>Pleionea</taxon>
    </lineage>
</organism>
<dbReference type="GO" id="GO:0008777">
    <property type="term" value="F:acetylornithine deacetylase activity"/>
    <property type="evidence" value="ECO:0007669"/>
    <property type="project" value="TreeGrafter"/>
</dbReference>
<dbReference type="SUPFAM" id="SSF53187">
    <property type="entry name" value="Zn-dependent exopeptidases"/>
    <property type="match status" value="1"/>
</dbReference>
<dbReference type="InterPro" id="IPR011650">
    <property type="entry name" value="Peptidase_M20_dimer"/>
</dbReference>
<proteinExistence type="inferred from homology"/>
<dbReference type="InterPro" id="IPR010169">
    <property type="entry name" value="AcOrn-deacetyl"/>
</dbReference>
<feature type="domain" description="Peptidase M20 dimerisation" evidence="10">
    <location>
        <begin position="183"/>
        <end position="291"/>
    </location>
</feature>
<keyword evidence="5" id="KW-0028">Amino-acid biosynthesis</keyword>
<dbReference type="EMBL" id="QGGU01000009">
    <property type="protein sequence ID" value="PWK48535.1"/>
    <property type="molecule type" value="Genomic_DNA"/>
</dbReference>
<keyword evidence="7" id="KW-0378">Hydrolase</keyword>
<dbReference type="RefSeq" id="WP_109764207.1">
    <property type="nucleotide sequence ID" value="NZ_QGGU01000009.1"/>
</dbReference>
<dbReference type="SUPFAM" id="SSF55031">
    <property type="entry name" value="Bacterial exopeptidase dimerisation domain"/>
    <property type="match status" value="1"/>
</dbReference>
<dbReference type="OrthoDB" id="3665926at2"/>
<evidence type="ECO:0000256" key="9">
    <source>
        <dbReference type="ARBA" id="ARBA00023285"/>
    </source>
</evidence>
<dbReference type="Pfam" id="PF07687">
    <property type="entry name" value="M20_dimer"/>
    <property type="match status" value="1"/>
</dbReference>
<evidence type="ECO:0000256" key="2">
    <source>
        <dbReference type="ARBA" id="ARBA00005691"/>
    </source>
</evidence>
<keyword evidence="12" id="KW-1185">Reference proteome</keyword>
<sequence length="398" mass="44091">MFNSQIPHNFLTEMIANNTVSSDDPAIDQSNKAYCELLADRLDRLNFNCQLYAVPTHNHDTQPQKWNLIACRAGHKSEQGGLMLSGHSDTVPAELPQWQQDPWQLTRHNDHLYGLGVTDMKGFFAAVITALEQLPQNNHQPISLVITADEETTMVGARALRAEQLCVPQLNIIGEPTSLQPVISHKGYLAYRITLSSKGGHSSLNQQQANCINAMAEIILQLQQLATQLQTMRQDERFSVPVSTLNLGSLNAGDAVNRICASATLELDIRPLPGVESEQIELWLQQAIDTALSCFQVSAQLSPLYPPVNSFSSSACTHSLFNGCQHYHSACADDSYPNYAFANYVTEAPFFEQLGIPSLVMGPGDIRQAHQANESINLLQLSQASKLYHRLLQDYCFQ</sequence>
<dbReference type="CDD" id="cd03894">
    <property type="entry name" value="M20_ArgE"/>
    <property type="match status" value="1"/>
</dbReference>
<evidence type="ECO:0000313" key="11">
    <source>
        <dbReference type="EMBL" id="PWK48535.1"/>
    </source>
</evidence>
<evidence type="ECO:0000256" key="1">
    <source>
        <dbReference type="ARBA" id="ARBA00001947"/>
    </source>
</evidence>
<dbReference type="Proteomes" id="UP000245790">
    <property type="component" value="Unassembled WGS sequence"/>
</dbReference>
<evidence type="ECO:0000256" key="3">
    <source>
        <dbReference type="ARBA" id="ARBA00022490"/>
    </source>
</evidence>
<keyword evidence="3" id="KW-0963">Cytoplasm</keyword>
<dbReference type="PANTHER" id="PTHR43808:SF1">
    <property type="entry name" value="ACETYLORNITHINE DEACETYLASE"/>
    <property type="match status" value="1"/>
</dbReference>
<accession>A0A316FK70</accession>
<dbReference type="InterPro" id="IPR036264">
    <property type="entry name" value="Bact_exopeptidase_dim_dom"/>
</dbReference>
<dbReference type="InterPro" id="IPR002933">
    <property type="entry name" value="Peptidase_M20"/>
</dbReference>
<dbReference type="AlphaFoldDB" id="A0A316FK70"/>
<comment type="similarity">
    <text evidence="2">Belongs to the peptidase M20A family. ArgE subfamily.</text>
</comment>
<evidence type="ECO:0000313" key="12">
    <source>
        <dbReference type="Proteomes" id="UP000245790"/>
    </source>
</evidence>
<evidence type="ECO:0000256" key="6">
    <source>
        <dbReference type="ARBA" id="ARBA00022723"/>
    </source>
</evidence>
<dbReference type="NCBIfam" id="TIGR01892">
    <property type="entry name" value="AcOrn-deacetyl"/>
    <property type="match status" value="1"/>
</dbReference>
<comment type="caution">
    <text evidence="11">The sequence shown here is derived from an EMBL/GenBank/DDBJ whole genome shotgun (WGS) entry which is preliminary data.</text>
</comment>
<evidence type="ECO:0000256" key="7">
    <source>
        <dbReference type="ARBA" id="ARBA00022801"/>
    </source>
</evidence>